<evidence type="ECO:0000313" key="2">
    <source>
        <dbReference type="EMBL" id="KAF4967396.1"/>
    </source>
</evidence>
<comment type="caution">
    <text evidence="2">The sequence shown here is derived from an EMBL/GenBank/DDBJ whole genome shotgun (WGS) entry which is preliminary data.</text>
</comment>
<dbReference type="Proteomes" id="UP000622797">
    <property type="component" value="Unassembled WGS sequence"/>
</dbReference>
<dbReference type="AlphaFoldDB" id="A0A8H4XAV1"/>
<reference evidence="2" key="2">
    <citation type="submission" date="2020-05" db="EMBL/GenBank/DDBJ databases">
        <authorList>
            <person name="Kim H.-S."/>
            <person name="Proctor R.H."/>
            <person name="Brown D.W."/>
        </authorList>
    </citation>
    <scope>NUCLEOTIDE SEQUENCE</scope>
    <source>
        <strain evidence="2">NRRL 20472</strain>
    </source>
</reference>
<keyword evidence="1" id="KW-0539">Nucleus</keyword>
<sequence>MKQCDEITPICSNCLRFDIPCSLNIISNPSAGPKAEIASSLECSKVNHGHVPRRGPGRPRKDWAAITSWHSQTSAPESTPALSDLTVSLESPPSSDLDCSLDISDAELMIHYLDHTAMTLCGLESEDGGMAMFWKHNVLKIAFSHDFVLRLVYSLAAFHLAHSYGKESNAGADYLFVAKSHLELGLRQLNEALSNINESNCSALPKSNDDLLICEVGSKAAYYQLPLIHGVRLIRRAIEPATLFTGYLAPLVETLAADETPELLHTHIDWVKPVERLREWIRSFPDPHTIVFEQAILSLSAVYKANYGDKDESHNCASNDRLVFGWLYRLQDPFLISMKEKHPLALVILAYYVPLLKAIRMCWLLEGWPEHILSSIHNMLISDMAPSTPKDPQIVYADTPFARCPACGYKGEPFIVSISSRSAGLDIFVFCMFTLVCACCLLAGGMDSSLAFFCQRCGLRLISEGNVHSKVKYHESDLILNQAISGKTGAVPGAKVVKSPVGLPVAMNKDWIINPQKRFINLKPVRKLGIEKGRYKIPSSFTSLTPEFPTSYTISTPGMAAEQPADKKEHQYLQSSSCSWNQQQSGPHFQILMQSKSSQALEIAQVHLRGRTIWDAGIKVLDREVTTRKSWTTYQMQAEEEIAWSLSGAGALWHSSQGVLLWNLRKIASDGDGAKGRILCLLDAYDRLVAAVWKTKRPGGEGGQWWEMRVYVDMSDDFLGEIIASYVAVRVQTERIVQEHIYDSS</sequence>
<accession>A0A8H4XAV1</accession>
<dbReference type="Pfam" id="PF11951">
    <property type="entry name" value="Fungal_trans_2"/>
    <property type="match status" value="1"/>
</dbReference>
<dbReference type="OrthoDB" id="4728778at2759"/>
<gene>
    <name evidence="2" type="ORF">FSARC_5054</name>
</gene>
<keyword evidence="3" id="KW-1185">Reference proteome</keyword>
<protein>
    <submittedName>
        <fullName evidence="2">Uncharacterized protein</fullName>
    </submittedName>
</protein>
<name>A0A8H4XAV1_9HYPO</name>
<dbReference type="PANTHER" id="PTHR47657:SF13">
    <property type="entry name" value="ZN(2)-C6 FUNGAL-TYPE DOMAIN-CONTAINING PROTEIN-RELATED"/>
    <property type="match status" value="1"/>
</dbReference>
<proteinExistence type="predicted"/>
<reference evidence="2" key="1">
    <citation type="journal article" date="2020" name="BMC Genomics">
        <title>Correction to: Identification and distribution of gene clusters required for synthesis of sphingolipid metabolism inhibitors in diverse species of the filamentous fungus Fusarium.</title>
        <authorList>
            <person name="Kim H.S."/>
            <person name="Lohmar J.M."/>
            <person name="Busman M."/>
            <person name="Brown D.W."/>
            <person name="Naumann T.A."/>
            <person name="Divon H.H."/>
            <person name="Lysoe E."/>
            <person name="Uhlig S."/>
            <person name="Proctor R.H."/>
        </authorList>
    </citation>
    <scope>NUCLEOTIDE SEQUENCE</scope>
    <source>
        <strain evidence="2">NRRL 20472</strain>
    </source>
</reference>
<dbReference type="GO" id="GO:0000981">
    <property type="term" value="F:DNA-binding transcription factor activity, RNA polymerase II-specific"/>
    <property type="evidence" value="ECO:0007669"/>
    <property type="project" value="TreeGrafter"/>
</dbReference>
<evidence type="ECO:0000256" key="1">
    <source>
        <dbReference type="ARBA" id="ARBA00023242"/>
    </source>
</evidence>
<dbReference type="InterPro" id="IPR052400">
    <property type="entry name" value="Zn2-C6_fungal_TF"/>
</dbReference>
<organism evidence="2 3">
    <name type="scientific">Fusarium sarcochroum</name>
    <dbReference type="NCBI Taxonomy" id="1208366"/>
    <lineage>
        <taxon>Eukaryota</taxon>
        <taxon>Fungi</taxon>
        <taxon>Dikarya</taxon>
        <taxon>Ascomycota</taxon>
        <taxon>Pezizomycotina</taxon>
        <taxon>Sordariomycetes</taxon>
        <taxon>Hypocreomycetidae</taxon>
        <taxon>Hypocreales</taxon>
        <taxon>Nectriaceae</taxon>
        <taxon>Fusarium</taxon>
        <taxon>Fusarium lateritium species complex</taxon>
    </lineage>
</organism>
<dbReference type="PANTHER" id="PTHR47657">
    <property type="entry name" value="STEROL REGULATORY ELEMENT-BINDING PROTEIN ECM22"/>
    <property type="match status" value="1"/>
</dbReference>
<dbReference type="InterPro" id="IPR021858">
    <property type="entry name" value="Fun_TF"/>
</dbReference>
<dbReference type="EMBL" id="JABEXW010000240">
    <property type="protein sequence ID" value="KAF4967396.1"/>
    <property type="molecule type" value="Genomic_DNA"/>
</dbReference>
<evidence type="ECO:0000313" key="3">
    <source>
        <dbReference type="Proteomes" id="UP000622797"/>
    </source>
</evidence>